<dbReference type="InterPro" id="IPR052350">
    <property type="entry name" value="Metallo-dep_Lactonases"/>
</dbReference>
<dbReference type="PANTHER" id="PTHR43569">
    <property type="entry name" value="AMIDOHYDROLASE"/>
    <property type="match status" value="1"/>
</dbReference>
<evidence type="ECO:0000313" key="4">
    <source>
        <dbReference type="Proteomes" id="UP000030351"/>
    </source>
</evidence>
<comment type="similarity">
    <text evidence="1">Belongs to the metallo-dependent hydrolases superfamily.</text>
</comment>
<evidence type="ECO:0000256" key="1">
    <source>
        <dbReference type="ARBA" id="ARBA00038310"/>
    </source>
</evidence>
<dbReference type="AlphaFoldDB" id="A0A0A3Z3B5"/>
<accession>A0A0A3Z3B5</accession>
<comment type="caution">
    <text evidence="3">The sequence shown here is derived from an EMBL/GenBank/DDBJ whole genome shotgun (WGS) entry which is preliminary data.</text>
</comment>
<dbReference type="SUPFAM" id="SSF51556">
    <property type="entry name" value="Metallo-dependent hydrolases"/>
    <property type="match status" value="1"/>
</dbReference>
<protein>
    <submittedName>
        <fullName evidence="3">Amidohydrolase</fullName>
    </submittedName>
</protein>
<dbReference type="Pfam" id="PF04909">
    <property type="entry name" value="Amidohydro_2"/>
    <property type="match status" value="1"/>
</dbReference>
<dbReference type="PANTHER" id="PTHR43569:SF1">
    <property type="entry name" value="BLL3371 PROTEIN"/>
    <property type="match status" value="1"/>
</dbReference>
<dbReference type="InterPro" id="IPR006680">
    <property type="entry name" value="Amidohydro-rel"/>
</dbReference>
<evidence type="ECO:0000313" key="3">
    <source>
        <dbReference type="EMBL" id="KGT92244.1"/>
    </source>
</evidence>
<dbReference type="Gene3D" id="3.20.20.140">
    <property type="entry name" value="Metal-dependent hydrolases"/>
    <property type="match status" value="1"/>
</dbReference>
<reference evidence="3 4" key="1">
    <citation type="submission" date="2014-10" db="EMBL/GenBank/DDBJ databases">
        <title>Genome sequence of Erwinia typographi M043b.</title>
        <authorList>
            <person name="Chan K.-G."/>
            <person name="Tan W.-S."/>
        </authorList>
    </citation>
    <scope>NUCLEOTIDE SEQUENCE [LARGE SCALE GENOMIC DNA]</scope>
    <source>
        <strain evidence="3 4">M043b</strain>
    </source>
</reference>
<sequence length="351" mass="38282">METVNAPHLPVRPDWLALHHEAALSPEQPVVDAHHHLWDRQSGRYLTGEFSADIQASGHRILSSVYVQCRSMLRRSGPEELKPLGEVEFACGAAAMFSSGHYGHAQGCEAIVGGVSLTAGEALQPAIDMMMQQSAGRLRGMRNPLAWHADPRVLSSPATPPAGLAGSAGFRRGAACLARNGLSLDVWVYHTQLKEIVDLARALPDLRIVVDHCGGPIGVGPCQGQRDEVFSHWRNDLAQLAALPNVSIKISGLGMAVMGYPFAQAATPPDSLTLMRAWQPWFETIVGLFGAGRCMFASNFPVDKGMFSYGVFWNACKRLAHQASRDEKDQLFWRTAATTYRLASMEKINDQ</sequence>
<proteinExistence type="inferred from homology"/>
<dbReference type="InterPro" id="IPR032466">
    <property type="entry name" value="Metal_Hydrolase"/>
</dbReference>
<keyword evidence="3" id="KW-0378">Hydrolase</keyword>
<keyword evidence="4" id="KW-1185">Reference proteome</keyword>
<dbReference type="Proteomes" id="UP000030351">
    <property type="component" value="Unassembled WGS sequence"/>
</dbReference>
<dbReference type="RefSeq" id="WP_034894287.1">
    <property type="nucleotide sequence ID" value="NZ_JRUQ01000041.1"/>
</dbReference>
<evidence type="ECO:0000259" key="2">
    <source>
        <dbReference type="Pfam" id="PF04909"/>
    </source>
</evidence>
<gene>
    <name evidence="3" type="ORF">NG99_14660</name>
</gene>
<dbReference type="OrthoDB" id="9787654at2"/>
<dbReference type="eggNOG" id="COG3618">
    <property type="taxonomic scope" value="Bacteria"/>
</dbReference>
<name>A0A0A3Z3B5_9GAMM</name>
<organism evidence="3 4">
    <name type="scientific">Erwinia typographi</name>
    <dbReference type="NCBI Taxonomy" id="371042"/>
    <lineage>
        <taxon>Bacteria</taxon>
        <taxon>Pseudomonadati</taxon>
        <taxon>Pseudomonadota</taxon>
        <taxon>Gammaproteobacteria</taxon>
        <taxon>Enterobacterales</taxon>
        <taxon>Erwiniaceae</taxon>
        <taxon>Erwinia</taxon>
    </lineage>
</organism>
<dbReference type="EMBL" id="JRUQ01000041">
    <property type="protein sequence ID" value="KGT92244.1"/>
    <property type="molecule type" value="Genomic_DNA"/>
</dbReference>
<feature type="domain" description="Amidohydrolase-related" evidence="2">
    <location>
        <begin position="31"/>
        <end position="342"/>
    </location>
</feature>
<dbReference type="GO" id="GO:0016787">
    <property type="term" value="F:hydrolase activity"/>
    <property type="evidence" value="ECO:0007669"/>
    <property type="project" value="UniProtKB-KW"/>
</dbReference>
<dbReference type="STRING" id="371042.NG99_14660"/>